<reference evidence="1" key="1">
    <citation type="submission" date="2021-03" db="EMBL/GenBank/DDBJ databases">
        <title>Antimicrobial resistance genes in bacteria isolated from Japanese honey, and their potential for conferring macrolide and lincosamide resistance in the American foulbrood pathogen Paenibacillus larvae.</title>
        <authorList>
            <person name="Okamoto M."/>
            <person name="Kumagai M."/>
            <person name="Kanamori H."/>
            <person name="Takamatsu D."/>
        </authorList>
    </citation>
    <scope>NUCLEOTIDE SEQUENCE</scope>
    <source>
        <strain evidence="1">J27TS8</strain>
    </source>
</reference>
<name>A0A919WJN7_9BACI</name>
<keyword evidence="2" id="KW-1185">Reference proteome</keyword>
<dbReference type="RefSeq" id="WP_137742701.1">
    <property type="nucleotide sequence ID" value="NZ_BORC01000004.1"/>
</dbReference>
<dbReference type="AlphaFoldDB" id="A0A919WJN7"/>
<dbReference type="Proteomes" id="UP000682111">
    <property type="component" value="Unassembled WGS sequence"/>
</dbReference>
<evidence type="ECO:0000313" key="2">
    <source>
        <dbReference type="Proteomes" id="UP000682111"/>
    </source>
</evidence>
<organism evidence="1 2">
    <name type="scientific">Robertmurraya siralis</name>
    <dbReference type="NCBI Taxonomy" id="77777"/>
    <lineage>
        <taxon>Bacteria</taxon>
        <taxon>Bacillati</taxon>
        <taxon>Bacillota</taxon>
        <taxon>Bacilli</taxon>
        <taxon>Bacillales</taxon>
        <taxon>Bacillaceae</taxon>
        <taxon>Robertmurraya</taxon>
    </lineage>
</organism>
<comment type="caution">
    <text evidence="1">The sequence shown here is derived from an EMBL/GenBank/DDBJ whole genome shotgun (WGS) entry which is preliminary data.</text>
</comment>
<accession>A0A919WJN7</accession>
<protein>
    <submittedName>
        <fullName evidence="1">Uncharacterized protein</fullName>
    </submittedName>
</protein>
<sequence>MERLIALDVTEPLSASILRRAWIVAFSSHSRAFLRRFHFLEEGINGLGDFPLPSYMVLSLSNPHLKKNRPVTLYFI</sequence>
<evidence type="ECO:0000313" key="1">
    <source>
        <dbReference type="EMBL" id="GIN62994.1"/>
    </source>
</evidence>
<gene>
    <name evidence="1" type="ORF">J27TS8_29870</name>
</gene>
<proteinExistence type="predicted"/>
<dbReference type="EMBL" id="BORC01000004">
    <property type="protein sequence ID" value="GIN62994.1"/>
    <property type="molecule type" value="Genomic_DNA"/>
</dbReference>